<feature type="active site" description="Proton donor" evidence="1">
    <location>
        <position position="202"/>
    </location>
</feature>
<dbReference type="GO" id="GO:0005829">
    <property type="term" value="C:cytosol"/>
    <property type="evidence" value="ECO:0007669"/>
    <property type="project" value="TreeGrafter"/>
</dbReference>
<dbReference type="GeneID" id="39592398"/>
<feature type="binding site" evidence="2">
    <location>
        <position position="132"/>
    </location>
    <ligand>
        <name>substrate</name>
    </ligand>
</feature>
<proteinExistence type="predicted"/>
<evidence type="ECO:0000313" key="4">
    <source>
        <dbReference type="EMBL" id="RSH81672.1"/>
    </source>
</evidence>
<comment type="caution">
    <text evidence="4">The sequence shown here is derived from an EMBL/GenBank/DDBJ whole genome shotgun (WGS) entry which is preliminary data.</text>
</comment>
<keyword evidence="5" id="KW-1185">Reference proteome</keyword>
<protein>
    <recommendedName>
        <fullName evidence="3">Thiaminase-2/PQQC domain-containing protein</fullName>
    </recommendedName>
</protein>
<dbReference type="STRING" id="105984.A0A427XRY9"/>
<organism evidence="4 5">
    <name type="scientific">Apiotrichum porosum</name>
    <dbReference type="NCBI Taxonomy" id="105984"/>
    <lineage>
        <taxon>Eukaryota</taxon>
        <taxon>Fungi</taxon>
        <taxon>Dikarya</taxon>
        <taxon>Basidiomycota</taxon>
        <taxon>Agaricomycotina</taxon>
        <taxon>Tremellomycetes</taxon>
        <taxon>Trichosporonales</taxon>
        <taxon>Trichosporonaceae</taxon>
        <taxon>Apiotrichum</taxon>
    </lineage>
</organism>
<dbReference type="AlphaFoldDB" id="A0A427XRY9"/>
<evidence type="ECO:0000256" key="2">
    <source>
        <dbReference type="PIRSR" id="PIRSR003170-2"/>
    </source>
</evidence>
<gene>
    <name evidence="4" type="ORF">EHS24_007855</name>
</gene>
<feature type="binding site" evidence="2">
    <location>
        <position position="82"/>
    </location>
    <ligand>
        <name>substrate</name>
    </ligand>
</feature>
<dbReference type="Proteomes" id="UP000279236">
    <property type="component" value="Unassembled WGS sequence"/>
</dbReference>
<sequence length="211" mass="23306">MSFSAQLRAKTEGIWSAAVGHRFVEELWLGTVPEPVISTYLAQDALFCDAFVALMGGAVSNADDPKARMAIGRQLGFVASDEDGYFTRALARLRPNAAPPAPLAPTRGFIDLMNEARRGDYASALVVLLVAEWLYLDWATPETPRPTPSDWVFAEWIDLHRGDAFEAWVDLLRSETDRVASTADAATLARMEDMFTRAVNLELAFFNAAYE</sequence>
<dbReference type="PANTHER" id="PTHR43198">
    <property type="entry name" value="BIFUNCTIONAL TH2 PROTEIN"/>
    <property type="match status" value="1"/>
</dbReference>
<name>A0A427XRY9_9TREE</name>
<feature type="domain" description="Thiaminase-2/PQQC" evidence="3">
    <location>
        <begin position="9"/>
        <end position="211"/>
    </location>
</feature>
<dbReference type="RefSeq" id="XP_028476127.1">
    <property type="nucleotide sequence ID" value="XM_028623194.1"/>
</dbReference>
<dbReference type="EMBL" id="RSCE01000006">
    <property type="protein sequence ID" value="RSH81672.1"/>
    <property type="molecule type" value="Genomic_DNA"/>
</dbReference>
<dbReference type="GO" id="GO:0006772">
    <property type="term" value="P:thiamine metabolic process"/>
    <property type="evidence" value="ECO:0007669"/>
    <property type="project" value="UniProtKB-ARBA"/>
</dbReference>
<dbReference type="InterPro" id="IPR016084">
    <property type="entry name" value="Haem_Oase-like_multi-hlx"/>
</dbReference>
<dbReference type="PIRSF" id="PIRSF003170">
    <property type="entry name" value="Pet18p"/>
    <property type="match status" value="1"/>
</dbReference>
<dbReference type="SUPFAM" id="SSF48613">
    <property type="entry name" value="Heme oxygenase-like"/>
    <property type="match status" value="1"/>
</dbReference>
<dbReference type="Pfam" id="PF03070">
    <property type="entry name" value="TENA_THI-4"/>
    <property type="match status" value="1"/>
</dbReference>
<dbReference type="PANTHER" id="PTHR43198:SF2">
    <property type="entry name" value="SI:CH1073-67J19.1-RELATED"/>
    <property type="match status" value="1"/>
</dbReference>
<dbReference type="InterPro" id="IPR050967">
    <property type="entry name" value="Thiamine_Salvage_TenA"/>
</dbReference>
<dbReference type="Gene3D" id="1.20.910.10">
    <property type="entry name" value="Heme oxygenase-like"/>
    <property type="match status" value="1"/>
</dbReference>
<dbReference type="InterPro" id="IPR026285">
    <property type="entry name" value="TenA_E"/>
</dbReference>
<feature type="binding site" evidence="2">
    <location>
        <position position="44"/>
    </location>
    <ligand>
        <name>substrate</name>
    </ligand>
</feature>
<dbReference type="CDD" id="cd19358">
    <property type="entry name" value="TenA_E_Spr0628-like"/>
    <property type="match status" value="1"/>
</dbReference>
<evidence type="ECO:0000256" key="1">
    <source>
        <dbReference type="PIRSR" id="PIRSR003170-1"/>
    </source>
</evidence>
<dbReference type="OrthoDB" id="37730at2759"/>
<evidence type="ECO:0000313" key="5">
    <source>
        <dbReference type="Proteomes" id="UP000279236"/>
    </source>
</evidence>
<evidence type="ECO:0000259" key="3">
    <source>
        <dbReference type="Pfam" id="PF03070"/>
    </source>
</evidence>
<reference evidence="4 5" key="1">
    <citation type="submission" date="2018-11" db="EMBL/GenBank/DDBJ databases">
        <title>Genome sequence of Apiotrichum porosum DSM 27194.</title>
        <authorList>
            <person name="Aliyu H."/>
            <person name="Gorte O."/>
            <person name="Ochsenreither K."/>
        </authorList>
    </citation>
    <scope>NUCLEOTIDE SEQUENCE [LARGE SCALE GENOMIC DNA]</scope>
    <source>
        <strain evidence="4 5">DSM 27194</strain>
    </source>
</reference>
<dbReference type="InterPro" id="IPR004305">
    <property type="entry name" value="Thiaminase-2/PQQC"/>
</dbReference>
<accession>A0A427XRY9</accession>